<dbReference type="KEGG" id="mfv:Mfer_0931"/>
<reference evidence="2 3" key="1">
    <citation type="journal article" date="2010" name="Stand. Genomic Sci.">
        <title>Complete genome sequence of Methanothermus fervidus type strain (V24S).</title>
        <authorList>
            <person name="Anderson I."/>
            <person name="Djao O.D."/>
            <person name="Misra M."/>
            <person name="Chertkov O."/>
            <person name="Nolan M."/>
            <person name="Lucas S."/>
            <person name="Lapidus A."/>
            <person name="Del Rio T.G."/>
            <person name="Tice H."/>
            <person name="Cheng J.F."/>
            <person name="Tapia R."/>
            <person name="Han C."/>
            <person name="Goodwin L."/>
            <person name="Pitluck S."/>
            <person name="Liolios K."/>
            <person name="Ivanova N."/>
            <person name="Mavromatis K."/>
            <person name="Mikhailova N."/>
            <person name="Pati A."/>
            <person name="Brambilla E."/>
            <person name="Chen A."/>
            <person name="Palaniappan K."/>
            <person name="Land M."/>
            <person name="Hauser L."/>
            <person name="Chang Y.J."/>
            <person name="Jeffries C.D."/>
            <person name="Sikorski J."/>
            <person name="Spring S."/>
            <person name="Rohde M."/>
            <person name="Eichinger K."/>
            <person name="Huber H."/>
            <person name="Wirth R."/>
            <person name="Goker M."/>
            <person name="Detter J.C."/>
            <person name="Woyke T."/>
            <person name="Bristow J."/>
            <person name="Eisen J.A."/>
            <person name="Markowitz V."/>
            <person name="Hugenholtz P."/>
            <person name="Klenk H.P."/>
            <person name="Kyrpides N.C."/>
        </authorList>
    </citation>
    <scope>NUCLEOTIDE SEQUENCE [LARGE SCALE GENOMIC DNA]</scope>
    <source>
        <strain evidence="3">ATCC 43054 / DSM 2088 / JCM 10308 / V24 S</strain>
    </source>
</reference>
<dbReference type="OrthoDB" id="18795at2157"/>
<dbReference type="InterPro" id="IPR002746">
    <property type="entry name" value="UPF0216"/>
</dbReference>
<dbReference type="Pfam" id="PF01886">
    <property type="entry name" value="DUF61"/>
    <property type="match status" value="1"/>
</dbReference>
<dbReference type="Proteomes" id="UP000002315">
    <property type="component" value="Chromosome"/>
</dbReference>
<dbReference type="AlphaFoldDB" id="E3GZJ7"/>
<comment type="similarity">
    <text evidence="1">Belongs to the UPF0216 family.</text>
</comment>
<evidence type="ECO:0000313" key="3">
    <source>
        <dbReference type="Proteomes" id="UP000002315"/>
    </source>
</evidence>
<organism evidence="2 3">
    <name type="scientific">Methanothermus fervidus (strain ATCC 43054 / DSM 2088 / JCM 10308 / V24 S)</name>
    <dbReference type="NCBI Taxonomy" id="523846"/>
    <lineage>
        <taxon>Archaea</taxon>
        <taxon>Methanobacteriati</taxon>
        <taxon>Methanobacteriota</taxon>
        <taxon>Methanomada group</taxon>
        <taxon>Methanobacteria</taxon>
        <taxon>Methanobacteriales</taxon>
        <taxon>Methanothermaceae</taxon>
        <taxon>Methanothermus</taxon>
    </lineage>
</organism>
<proteinExistence type="inferred from homology"/>
<dbReference type="PIRSF" id="PIRSF005264">
    <property type="entry name" value="UCP005264"/>
    <property type="match status" value="1"/>
</dbReference>
<dbReference type="NCBIfam" id="NF003153">
    <property type="entry name" value="PRK04115.1"/>
    <property type="match status" value="1"/>
</dbReference>
<dbReference type="HOGENOM" id="CLU_146474_0_0_2"/>
<evidence type="ECO:0000256" key="1">
    <source>
        <dbReference type="HAMAP-Rule" id="MF_00585"/>
    </source>
</evidence>
<name>E3GZJ7_METFV</name>
<dbReference type="EMBL" id="CP002278">
    <property type="protein sequence ID" value="ADP77729.1"/>
    <property type="molecule type" value="Genomic_DNA"/>
</dbReference>
<evidence type="ECO:0000313" key="2">
    <source>
        <dbReference type="EMBL" id="ADP77729.1"/>
    </source>
</evidence>
<gene>
    <name evidence="2" type="ordered locus">Mfer_0931</name>
</gene>
<dbReference type="HAMAP" id="MF_00585">
    <property type="entry name" value="UPF0216"/>
    <property type="match status" value="1"/>
</dbReference>
<dbReference type="STRING" id="523846.Mfer_0931"/>
<sequence length="142" mass="16763">MRDLDKLGRILKKEILSLNRHVPKRRKTLKELLEEKKPHVIGLNGKRHRFKKNELKLIASILSPEEYEKIKLPIYLEMGTSTSGIRIRGKLESRVILYVLGKEKEIDELKNKNEIYIYKPELRIVRQKLPTTTQYIFVTKGV</sequence>
<keyword evidence="3" id="KW-1185">Reference proteome</keyword>
<protein>
    <recommendedName>
        <fullName evidence="1">UPF0216 protein Mfer_0931</fullName>
    </recommendedName>
</protein>
<accession>E3GZJ7</accession>